<dbReference type="GO" id="GO:0006260">
    <property type="term" value="P:DNA replication"/>
    <property type="evidence" value="ECO:0007669"/>
    <property type="project" value="InterPro"/>
</dbReference>
<proteinExistence type="predicted"/>
<dbReference type="SUPFAM" id="SSF50249">
    <property type="entry name" value="Nucleic acid-binding proteins"/>
    <property type="match status" value="1"/>
</dbReference>
<dbReference type="Gene3D" id="2.40.50.140">
    <property type="entry name" value="Nucleic acid-binding proteins"/>
    <property type="match status" value="1"/>
</dbReference>
<dbReference type="GO" id="GO:0003676">
    <property type="term" value="F:nucleic acid binding"/>
    <property type="evidence" value="ECO:0007669"/>
    <property type="project" value="InterPro"/>
</dbReference>
<evidence type="ECO:0000313" key="5">
    <source>
        <dbReference type="Proteomes" id="UP000774000"/>
    </source>
</evidence>
<dbReference type="PANTHER" id="PTHR32294">
    <property type="entry name" value="DNA POLYMERASE III SUBUNIT ALPHA"/>
    <property type="match status" value="1"/>
</dbReference>
<gene>
    <name evidence="4" type="ORF">JOC47_000402</name>
</gene>
<protein>
    <submittedName>
        <fullName evidence="4">DNA polymerase III alpha subunit</fullName>
    </submittedName>
</protein>
<dbReference type="InterPro" id="IPR004365">
    <property type="entry name" value="NA-bd_OB_tRNA"/>
</dbReference>
<feature type="domain" description="OB" evidence="2">
    <location>
        <begin position="272"/>
        <end position="335"/>
    </location>
</feature>
<dbReference type="AlphaFoldDB" id="A0A939BNJ1"/>
<evidence type="ECO:0000313" key="4">
    <source>
        <dbReference type="EMBL" id="MBM7555577.1"/>
    </source>
</evidence>
<reference evidence="4" key="1">
    <citation type="submission" date="2021-01" db="EMBL/GenBank/DDBJ databases">
        <title>Genomic Encyclopedia of Type Strains, Phase IV (KMG-IV): sequencing the most valuable type-strain genomes for metagenomic binning, comparative biology and taxonomic classification.</title>
        <authorList>
            <person name="Goeker M."/>
        </authorList>
    </citation>
    <scope>NUCLEOTIDE SEQUENCE</scope>
    <source>
        <strain evidence="4">DSM 23230</strain>
    </source>
</reference>
<dbReference type="RefSeq" id="WP_204700305.1">
    <property type="nucleotide sequence ID" value="NZ_JAFBDQ010000002.1"/>
</dbReference>
<dbReference type="PANTHER" id="PTHR32294:SF0">
    <property type="entry name" value="DNA POLYMERASE III SUBUNIT ALPHA"/>
    <property type="match status" value="1"/>
</dbReference>
<dbReference type="Gene3D" id="1.10.150.870">
    <property type="match status" value="1"/>
</dbReference>
<dbReference type="GO" id="GO:0008408">
    <property type="term" value="F:3'-5' exonuclease activity"/>
    <property type="evidence" value="ECO:0007669"/>
    <property type="project" value="InterPro"/>
</dbReference>
<dbReference type="Proteomes" id="UP000774000">
    <property type="component" value="Unassembled WGS sequence"/>
</dbReference>
<organism evidence="4 5">
    <name type="scientific">Halanaerobacter jeridensis</name>
    <dbReference type="NCBI Taxonomy" id="706427"/>
    <lineage>
        <taxon>Bacteria</taxon>
        <taxon>Bacillati</taxon>
        <taxon>Bacillota</taxon>
        <taxon>Clostridia</taxon>
        <taxon>Halanaerobiales</taxon>
        <taxon>Halobacteroidaceae</taxon>
        <taxon>Halanaerobacter</taxon>
    </lineage>
</organism>
<feature type="domain" description="DNA polymerase helix-hairpin-helix motif" evidence="3">
    <location>
        <begin position="89"/>
        <end position="177"/>
    </location>
</feature>
<feature type="region of interest" description="Disordered" evidence="1">
    <location>
        <begin position="349"/>
        <end position="380"/>
    </location>
</feature>
<dbReference type="Pfam" id="PF14579">
    <property type="entry name" value="HHH_6"/>
    <property type="match status" value="1"/>
</dbReference>
<sequence>MEKQKKSFIEGTIENGYTRELAEELFELIEYFGGYGFNKAHSAAYAYVSYYTAYLKTYYPVEFMAALLSSQMGNSDKVADYINEARRMGIEVLGPDVNYSRVQFTVEDGKIRFGLEAVKNVGAKAIEEIINARTEESFTDLRDFCDRVDVAKVNQRVVESLIKAGAFASFSAHRSQLLEIVPQVFSQAQSSQRKRGKGQTSFADLVEDDEQFGAQEIKLPDIDEFKEQKLLSLEKEMLGLYFSGHPLDNSLDKIKSNRTAAIEDLAENINQVVVGGIIISCREITTKNHREMAFLSLEDESGEVEIIVFPDTYAEAKELIAEDNVILIKGRTDEEGKLIASQVTDIQDTTSSKTKVDNKSESKSKSKQDKKEKQSQSEKVHLQVEDVTLEKLQNLESILAEYPGPNLVYLHLVIKGHRISIRLSEKYSLHSNNKELREKLDELGVKYAF</sequence>
<accession>A0A939BNJ1</accession>
<feature type="compositionally biased region" description="Basic and acidic residues" evidence="1">
    <location>
        <begin position="354"/>
        <end position="380"/>
    </location>
</feature>
<dbReference type="CDD" id="cd04485">
    <property type="entry name" value="DnaE_OBF"/>
    <property type="match status" value="1"/>
</dbReference>
<name>A0A939BNJ1_9FIRM</name>
<evidence type="ECO:0000259" key="2">
    <source>
        <dbReference type="Pfam" id="PF01336"/>
    </source>
</evidence>
<dbReference type="InterPro" id="IPR029460">
    <property type="entry name" value="DNAPol_HHH"/>
</dbReference>
<dbReference type="InterPro" id="IPR004805">
    <property type="entry name" value="DnaE2/DnaE/PolC"/>
</dbReference>
<dbReference type="InterPro" id="IPR012340">
    <property type="entry name" value="NA-bd_OB-fold"/>
</dbReference>
<comment type="caution">
    <text evidence="4">The sequence shown here is derived from an EMBL/GenBank/DDBJ whole genome shotgun (WGS) entry which is preliminary data.</text>
</comment>
<evidence type="ECO:0000256" key="1">
    <source>
        <dbReference type="SAM" id="MobiDB-lite"/>
    </source>
</evidence>
<dbReference type="Pfam" id="PF01336">
    <property type="entry name" value="tRNA_anti-codon"/>
    <property type="match status" value="1"/>
</dbReference>
<keyword evidence="5" id="KW-1185">Reference proteome</keyword>
<dbReference type="EMBL" id="JAFBDQ010000002">
    <property type="protein sequence ID" value="MBM7555577.1"/>
    <property type="molecule type" value="Genomic_DNA"/>
</dbReference>
<evidence type="ECO:0000259" key="3">
    <source>
        <dbReference type="Pfam" id="PF14579"/>
    </source>
</evidence>